<feature type="chain" id="PRO_5045056659" evidence="1">
    <location>
        <begin position="26"/>
        <end position="561"/>
    </location>
</feature>
<protein>
    <submittedName>
        <fullName evidence="3">FlgD immunoglobulin-like domain containing protein</fullName>
    </submittedName>
</protein>
<dbReference type="EMBL" id="JAVRHT010000021">
    <property type="protein sequence ID" value="MDT0632109.1"/>
    <property type="molecule type" value="Genomic_DNA"/>
</dbReference>
<dbReference type="RefSeq" id="WP_311663718.1">
    <property type="nucleotide sequence ID" value="NZ_JAVRHT010000021.1"/>
</dbReference>
<dbReference type="SUPFAM" id="SSF110296">
    <property type="entry name" value="Oligoxyloglucan reducing end-specific cellobiohydrolase"/>
    <property type="match status" value="1"/>
</dbReference>
<evidence type="ECO:0000259" key="2">
    <source>
        <dbReference type="Pfam" id="PF13860"/>
    </source>
</evidence>
<keyword evidence="1" id="KW-0732">Signal</keyword>
<reference evidence="3 4" key="1">
    <citation type="submission" date="2023-09" db="EMBL/GenBank/DDBJ databases">
        <authorList>
            <person name="Rey-Velasco X."/>
        </authorList>
    </citation>
    <scope>NUCLEOTIDE SEQUENCE [LARGE SCALE GENOMIC DNA]</scope>
    <source>
        <strain evidence="3 4">F394</strain>
    </source>
</reference>
<feature type="domain" description="FlgD/Vpr Ig-like" evidence="2">
    <location>
        <begin position="484"/>
        <end position="549"/>
    </location>
</feature>
<accession>A0ABU3BS56</accession>
<keyword evidence="4" id="KW-1185">Reference proteome</keyword>
<evidence type="ECO:0000313" key="4">
    <source>
        <dbReference type="Proteomes" id="UP001267426"/>
    </source>
</evidence>
<name>A0ABU3BS56_9BACT</name>
<dbReference type="Gene3D" id="2.60.40.4070">
    <property type="match status" value="1"/>
</dbReference>
<proteinExistence type="predicted"/>
<organism evidence="3 4">
    <name type="scientific">Rubrivirga litoralis</name>
    <dbReference type="NCBI Taxonomy" id="3075598"/>
    <lineage>
        <taxon>Bacteria</taxon>
        <taxon>Pseudomonadati</taxon>
        <taxon>Rhodothermota</taxon>
        <taxon>Rhodothermia</taxon>
        <taxon>Rhodothermales</taxon>
        <taxon>Rubricoccaceae</taxon>
        <taxon>Rubrivirga</taxon>
    </lineage>
</organism>
<gene>
    <name evidence="3" type="ORF">RM540_10170</name>
</gene>
<dbReference type="Gene3D" id="2.130.10.10">
    <property type="entry name" value="YVTN repeat-like/Quinoprotein amine dehydrogenase"/>
    <property type="match status" value="2"/>
</dbReference>
<dbReference type="InterPro" id="IPR015943">
    <property type="entry name" value="WD40/YVTN_repeat-like_dom_sf"/>
</dbReference>
<dbReference type="Pfam" id="PF13860">
    <property type="entry name" value="FlgD_ig"/>
    <property type="match status" value="1"/>
</dbReference>
<evidence type="ECO:0000256" key="1">
    <source>
        <dbReference type="SAM" id="SignalP"/>
    </source>
</evidence>
<dbReference type="InterPro" id="IPR025965">
    <property type="entry name" value="FlgD/Vpr_Ig-like"/>
</dbReference>
<evidence type="ECO:0000313" key="3">
    <source>
        <dbReference type="EMBL" id="MDT0632109.1"/>
    </source>
</evidence>
<comment type="caution">
    <text evidence="3">The sequence shown here is derived from an EMBL/GenBank/DDBJ whole genome shotgun (WGS) entry which is preliminary data.</text>
</comment>
<sequence>MRRLLFALAVGGALVGGVAAPPAAAQTVEAGDGAFTALPAGARNGVFVLDAEGGTLYAGPRLVAVEPDGTLRFLGGDPAFDPATAVGARVFDVEAVGDTIVVALGFNDVTSDEEAPPSTAAGFAVSTDGGRTWTSRGPALDQSVDTTVTVGASVLRAVPATVPQGAATGSLALTAGADTVYAASGLAGLRRSTDLGATWQRVVLPPDSAAVLDPREPQAFLYVPDNRRLPRQDADGNPVAVPVSLNNIPNSVLVDEAGTVWVGTNAGLNRSVRLPDAADLAWLRYVDDPLGGGPVGNVVGALAARDDPDGRDPVWIAAFSSAVLGAAAPEEESGVVVWRGDDADGFAVFEPVLLGVAATDIAFDAERAYVAAPADGLYVSDDDGASWRVVRVFRDAAGRRLPLNPNDQVRAVATTPGAVWVGLGGADRSSGGLLQSTDGARTWTLFRADVAPGTDVDGEPAEAGSARDVDVYAYPNPFAPSRDGAVRVRLDLASPADLTVRIFDFAMSLVRTLDAPGRPAGPNEVRWDGRTDGGLRVANGAYIYVVEGAGASRSGRILVIE</sequence>
<dbReference type="Proteomes" id="UP001267426">
    <property type="component" value="Unassembled WGS sequence"/>
</dbReference>
<feature type="signal peptide" evidence="1">
    <location>
        <begin position="1"/>
        <end position="25"/>
    </location>
</feature>